<evidence type="ECO:0000256" key="8">
    <source>
        <dbReference type="ARBA" id="ARBA00031427"/>
    </source>
</evidence>
<evidence type="ECO:0000256" key="7">
    <source>
        <dbReference type="ARBA" id="ARBA00025527"/>
    </source>
</evidence>
<dbReference type="InterPro" id="IPR036052">
    <property type="entry name" value="TrpB-like_PALP_sf"/>
</dbReference>
<dbReference type="GO" id="GO:0006567">
    <property type="term" value="P:L-threonine catabolic process"/>
    <property type="evidence" value="ECO:0007669"/>
    <property type="project" value="TreeGrafter"/>
</dbReference>
<evidence type="ECO:0000256" key="6">
    <source>
        <dbReference type="ARBA" id="ARBA00023239"/>
    </source>
</evidence>
<dbReference type="PANTHER" id="PTHR48078">
    <property type="entry name" value="THREONINE DEHYDRATASE, MITOCHONDRIAL-RELATED"/>
    <property type="match status" value="1"/>
</dbReference>
<dbReference type="Pfam" id="PF00291">
    <property type="entry name" value="PALP"/>
    <property type="match status" value="1"/>
</dbReference>
<dbReference type="InterPro" id="IPR050147">
    <property type="entry name" value="Ser/Thr_Dehydratase"/>
</dbReference>
<reference evidence="10 11" key="1">
    <citation type="submission" date="2019-06" db="EMBL/GenBank/DDBJ databases">
        <title>Sequencing the genomes of 1000 actinobacteria strains.</title>
        <authorList>
            <person name="Klenk H.-P."/>
        </authorList>
    </citation>
    <scope>NUCLEOTIDE SEQUENCE [LARGE SCALE GENOMIC DNA]</scope>
    <source>
        <strain evidence="10 11">DSM 8803</strain>
    </source>
</reference>
<comment type="cofactor">
    <cofactor evidence="2">
        <name>pyridoxal 5'-phosphate</name>
        <dbReference type="ChEBI" id="CHEBI:597326"/>
    </cofactor>
</comment>
<evidence type="ECO:0000256" key="1">
    <source>
        <dbReference type="ARBA" id="ARBA00001274"/>
    </source>
</evidence>
<keyword evidence="6 10" id="KW-0456">Lyase</keyword>
<evidence type="ECO:0000313" key="10">
    <source>
        <dbReference type="EMBL" id="TQL42513.1"/>
    </source>
</evidence>
<dbReference type="FunFam" id="3.40.50.1100:FF:000005">
    <property type="entry name" value="Threonine dehydratase catabolic"/>
    <property type="match status" value="1"/>
</dbReference>
<keyword evidence="5" id="KW-0663">Pyridoxal phosphate</keyword>
<dbReference type="AlphaFoldDB" id="A0A542Y388"/>
<evidence type="ECO:0000313" key="11">
    <source>
        <dbReference type="Proteomes" id="UP000319094"/>
    </source>
</evidence>
<dbReference type="GO" id="GO:0009097">
    <property type="term" value="P:isoleucine biosynthetic process"/>
    <property type="evidence" value="ECO:0007669"/>
    <property type="project" value="TreeGrafter"/>
</dbReference>
<evidence type="ECO:0000256" key="3">
    <source>
        <dbReference type="ARBA" id="ARBA00010869"/>
    </source>
</evidence>
<dbReference type="OrthoDB" id="9811476at2"/>
<dbReference type="EC" id="4.3.1.19" evidence="4"/>
<organism evidence="10 11">
    <name type="scientific">Leucobacter komagatae</name>
    <dbReference type="NCBI Taxonomy" id="55969"/>
    <lineage>
        <taxon>Bacteria</taxon>
        <taxon>Bacillati</taxon>
        <taxon>Actinomycetota</taxon>
        <taxon>Actinomycetes</taxon>
        <taxon>Micrococcales</taxon>
        <taxon>Microbacteriaceae</taxon>
        <taxon>Leucobacter</taxon>
    </lineage>
</organism>
<dbReference type="Proteomes" id="UP000319094">
    <property type="component" value="Unassembled WGS sequence"/>
</dbReference>
<accession>A0A542Y388</accession>
<dbReference type="PANTHER" id="PTHR48078:SF6">
    <property type="entry name" value="L-THREONINE DEHYDRATASE CATABOLIC TDCB"/>
    <property type="match status" value="1"/>
</dbReference>
<gene>
    <name evidence="10" type="ORF">FB468_0513</name>
</gene>
<evidence type="ECO:0000256" key="2">
    <source>
        <dbReference type="ARBA" id="ARBA00001933"/>
    </source>
</evidence>
<keyword evidence="11" id="KW-1185">Reference proteome</keyword>
<dbReference type="GO" id="GO:0003941">
    <property type="term" value="F:L-serine ammonia-lyase activity"/>
    <property type="evidence" value="ECO:0007669"/>
    <property type="project" value="TreeGrafter"/>
</dbReference>
<dbReference type="GO" id="GO:0004794">
    <property type="term" value="F:threonine deaminase activity"/>
    <property type="evidence" value="ECO:0007669"/>
    <property type="project" value="UniProtKB-EC"/>
</dbReference>
<comment type="caution">
    <text evidence="10">The sequence shown here is derived from an EMBL/GenBank/DDBJ whole genome shotgun (WGS) entry which is preliminary data.</text>
</comment>
<dbReference type="InterPro" id="IPR001926">
    <property type="entry name" value="TrpB-like_PALP"/>
</dbReference>
<dbReference type="SUPFAM" id="SSF53686">
    <property type="entry name" value="Tryptophan synthase beta subunit-like PLP-dependent enzymes"/>
    <property type="match status" value="1"/>
</dbReference>
<comment type="catalytic activity">
    <reaction evidence="1">
        <text>L-threonine = 2-oxobutanoate + NH4(+)</text>
        <dbReference type="Rhea" id="RHEA:22108"/>
        <dbReference type="ChEBI" id="CHEBI:16763"/>
        <dbReference type="ChEBI" id="CHEBI:28938"/>
        <dbReference type="ChEBI" id="CHEBI:57926"/>
        <dbReference type="EC" id="4.3.1.19"/>
    </reaction>
</comment>
<comment type="similarity">
    <text evidence="3">Belongs to the serine/threonine dehydratase family.</text>
</comment>
<proteinExistence type="inferred from homology"/>
<dbReference type="GO" id="GO:0006565">
    <property type="term" value="P:L-serine catabolic process"/>
    <property type="evidence" value="ECO:0007669"/>
    <property type="project" value="TreeGrafter"/>
</dbReference>
<sequence length="312" mass="31729">MITRADVEAAQSRTATFARRTPLIAVDPVGSERLWIKAEYMQHCGVFKTRGAFNRQLAAQERGELDPLTGIVAASGGNAGLANAYAAARLGVPATVFVPENAPQVKVDRLRAYGAIVVLAGTEYAEAYDAAQDHVRATGALFCHAYDQPDIVAGAGVIGLEILEDLPDVDTVIVAVGGGGLYAGIAAAAADAGTRIVAVEPVAIPTLHAAIAEGAPVDVAVSGVAADSLGARRIGAHGWAAAEARRPVSVLVSDDAILAARRELWAEYRIPTETGAAAAYAALAAGAYAPAAGERVAVIACGANTDLATLAG</sequence>
<protein>
    <recommendedName>
        <fullName evidence="4">threonine ammonia-lyase</fullName>
        <ecNumber evidence="4">4.3.1.19</ecNumber>
    </recommendedName>
    <alternativeName>
        <fullName evidence="8">Threonine deaminase</fullName>
    </alternativeName>
</protein>
<comment type="function">
    <text evidence="7">Catalyzes the anaerobic formation of alpha-ketobutyrate and ammonia from threonine in a two-step reaction. The first step involved a dehydration of threonine and a production of enamine intermediates (aminocrotonate), which tautomerizes to its imine form (iminobutyrate). Both intermediates are unstable and short-lived. The second step is the nonenzymatic hydrolysis of the enamine/imine intermediates to form 2-ketobutyrate and free ammonia. In the low water environment of the cell, the second step is accelerated by RidA.</text>
</comment>
<dbReference type="Gene3D" id="3.40.50.1100">
    <property type="match status" value="2"/>
</dbReference>
<name>A0A542Y388_9MICO</name>
<evidence type="ECO:0000256" key="5">
    <source>
        <dbReference type="ARBA" id="ARBA00022898"/>
    </source>
</evidence>
<dbReference type="RefSeq" id="WP_141885956.1">
    <property type="nucleotide sequence ID" value="NZ_BAAAUY010000004.1"/>
</dbReference>
<feature type="domain" description="Tryptophan synthase beta chain-like PALP" evidence="9">
    <location>
        <begin position="18"/>
        <end position="302"/>
    </location>
</feature>
<dbReference type="EMBL" id="VFON01000001">
    <property type="protein sequence ID" value="TQL42513.1"/>
    <property type="molecule type" value="Genomic_DNA"/>
</dbReference>
<dbReference type="NCBIfam" id="NF006094">
    <property type="entry name" value="PRK08246.1"/>
    <property type="match status" value="1"/>
</dbReference>
<evidence type="ECO:0000256" key="4">
    <source>
        <dbReference type="ARBA" id="ARBA00012096"/>
    </source>
</evidence>
<evidence type="ECO:0000259" key="9">
    <source>
        <dbReference type="Pfam" id="PF00291"/>
    </source>
</evidence>